<dbReference type="EMBL" id="BRYA01000300">
    <property type="protein sequence ID" value="GMI46508.1"/>
    <property type="molecule type" value="Genomic_DNA"/>
</dbReference>
<dbReference type="Proteomes" id="UP001165065">
    <property type="component" value="Unassembled WGS sequence"/>
</dbReference>
<accession>A0A9W7GLH9</accession>
<feature type="compositionally biased region" description="Pro residues" evidence="1">
    <location>
        <begin position="425"/>
        <end position="438"/>
    </location>
</feature>
<comment type="caution">
    <text evidence="2">The sequence shown here is derived from an EMBL/GenBank/DDBJ whole genome shotgun (WGS) entry which is preliminary data.</text>
</comment>
<sequence length="448" mass="49103">MNSASLVYERVSLKLEAAEVRREAGLDDNSLKSLAQVIDEASIFLEESVPEGDSEAEDEEEEEEEYYVHQLIKLRAVACYQLALSSFQLSKSPEGDDYLHKLGFKLRLSDEVLKYNGNRPLHPPPPPTSLPPSHCIIDEALPSSLFSQLHESFAASEFWSAHGYPTDRFFSYNLPLSPPSFPSLLHQLSSTVRSLLLPSFPSLESASSAEIWAHSRTSEGHHQLHYDLDEVALARGEICSPIVSTVLFLETIAGGSPTLVCNKKINEEDRGDGYLCEGKPNRLLAFDGSLLHAVVPGIPAAPLSSPPPRRITVMIGFWGSGVNTTPTPTKLQPSDNLRPNMVLSNSHSWLASFAPISPLPPLPSSAPKVMSGEYVPKVWVSVKPSSEASSSFEEYHDEEVYFTGRFFLRTNSSQGVDDEVLSGMPVPPTSLPTPPSSPPAKKKRKASR</sequence>
<dbReference type="AlphaFoldDB" id="A0A9W7GLH9"/>
<keyword evidence="3" id="KW-1185">Reference proteome</keyword>
<gene>
    <name evidence="2" type="ORF">TrCOL_g10365</name>
</gene>
<evidence type="ECO:0000256" key="1">
    <source>
        <dbReference type="SAM" id="MobiDB-lite"/>
    </source>
</evidence>
<name>A0A9W7GLH9_9STRA</name>
<reference evidence="3" key="1">
    <citation type="journal article" date="2023" name="Commun. Biol.">
        <title>Genome analysis of Parmales, the sister group of diatoms, reveals the evolutionary specialization of diatoms from phago-mixotrophs to photoautotrophs.</title>
        <authorList>
            <person name="Ban H."/>
            <person name="Sato S."/>
            <person name="Yoshikawa S."/>
            <person name="Yamada K."/>
            <person name="Nakamura Y."/>
            <person name="Ichinomiya M."/>
            <person name="Sato N."/>
            <person name="Blanc-Mathieu R."/>
            <person name="Endo H."/>
            <person name="Kuwata A."/>
            <person name="Ogata H."/>
        </authorList>
    </citation>
    <scope>NUCLEOTIDE SEQUENCE [LARGE SCALE GENOMIC DNA]</scope>
</reference>
<organism evidence="2 3">
    <name type="scientific">Triparma columacea</name>
    <dbReference type="NCBI Taxonomy" id="722753"/>
    <lineage>
        <taxon>Eukaryota</taxon>
        <taxon>Sar</taxon>
        <taxon>Stramenopiles</taxon>
        <taxon>Ochrophyta</taxon>
        <taxon>Bolidophyceae</taxon>
        <taxon>Parmales</taxon>
        <taxon>Triparmaceae</taxon>
        <taxon>Triparma</taxon>
    </lineage>
</organism>
<evidence type="ECO:0000313" key="3">
    <source>
        <dbReference type="Proteomes" id="UP001165065"/>
    </source>
</evidence>
<evidence type="ECO:0000313" key="2">
    <source>
        <dbReference type="EMBL" id="GMI46508.1"/>
    </source>
</evidence>
<feature type="region of interest" description="Disordered" evidence="1">
    <location>
        <begin position="417"/>
        <end position="448"/>
    </location>
</feature>
<protein>
    <submittedName>
        <fullName evidence="2">Uncharacterized protein</fullName>
    </submittedName>
</protein>
<dbReference type="OrthoDB" id="64523at2759"/>
<proteinExistence type="predicted"/>